<gene>
    <name evidence="6" type="primary">minC</name>
    <name evidence="9" type="ORF">R4146_04325</name>
</gene>
<feature type="domain" description="Septum formation inhibitor MinC C-terminal" evidence="7">
    <location>
        <begin position="104"/>
        <end position="192"/>
    </location>
</feature>
<dbReference type="InterPro" id="IPR036145">
    <property type="entry name" value="MinC_C_sf"/>
</dbReference>
<keyword evidence="2 6" id="KW-0132">Cell division</keyword>
<evidence type="ECO:0000256" key="5">
    <source>
        <dbReference type="ARBA" id="ARBA00046874"/>
    </source>
</evidence>
<dbReference type="Gene3D" id="2.160.20.70">
    <property type="match status" value="1"/>
</dbReference>
<evidence type="ECO:0000256" key="2">
    <source>
        <dbReference type="ARBA" id="ARBA00022618"/>
    </source>
</evidence>
<dbReference type="HAMAP" id="MF_00267">
    <property type="entry name" value="MinC"/>
    <property type="match status" value="1"/>
</dbReference>
<feature type="domain" description="Septum site-determining protein MinC N-terminal" evidence="8">
    <location>
        <begin position="4"/>
        <end position="80"/>
    </location>
</feature>
<keyword evidence="4 6" id="KW-0131">Cell cycle</keyword>
<dbReference type="SUPFAM" id="SSF63848">
    <property type="entry name" value="Cell-division inhibitor MinC, C-terminal domain"/>
    <property type="match status" value="1"/>
</dbReference>
<evidence type="ECO:0000313" key="9">
    <source>
        <dbReference type="EMBL" id="MEJ6400396.1"/>
    </source>
</evidence>
<comment type="caution">
    <text evidence="9">The sequence shown here is derived from an EMBL/GenBank/DDBJ whole genome shotgun (WGS) entry which is preliminary data.</text>
</comment>
<evidence type="ECO:0000256" key="1">
    <source>
        <dbReference type="ARBA" id="ARBA00006291"/>
    </source>
</evidence>
<evidence type="ECO:0000256" key="4">
    <source>
        <dbReference type="ARBA" id="ARBA00023306"/>
    </source>
</evidence>
<protein>
    <recommendedName>
        <fullName evidence="6">Probable septum site-determining protein MinC</fullName>
    </recommendedName>
</protein>
<dbReference type="PANTHER" id="PTHR34108:SF1">
    <property type="entry name" value="SEPTUM SITE-DETERMINING PROTEIN MINC"/>
    <property type="match status" value="1"/>
</dbReference>
<sequence length="221" mass="24869">MKAVSLKGTNNGYEIVLESSASFDRIMSELEDLLAKLDHDYPTKRMHLEIITGKRLLSEVQSDQIRKLFDQYKHLLISSIRSDVITVEEANRIKDEENIHMVIDTVRNGQTRRLSGDVLFLGTVHQGGKLVTDGNIYVLGSIYGIIHAGAPSSEDNLIVGDLHNAQQVRIGEQFDIVADKDIEDSYKSVAYVNDLHTLDYGKIKELKKINPKFYNRIGGVL</sequence>
<reference evidence="9 10" key="1">
    <citation type="submission" date="2023-10" db="EMBL/GenBank/DDBJ databases">
        <title>Nicoliella lavandulae sp. nov. isolated from Lavandula angustifolia flowers.</title>
        <authorList>
            <person name="Alcantara C."/>
            <person name="Zuniga M."/>
            <person name="Landete J.M."/>
            <person name="Monedero V."/>
        </authorList>
    </citation>
    <scope>NUCLEOTIDE SEQUENCE [LARGE SCALE GENOMIC DNA]</scope>
    <source>
        <strain evidence="9 10">Es01</strain>
    </source>
</reference>
<dbReference type="RefSeq" id="WP_339960206.1">
    <property type="nucleotide sequence ID" value="NZ_JAWMWH010000001.1"/>
</dbReference>
<dbReference type="InterPro" id="IPR013033">
    <property type="entry name" value="MinC"/>
</dbReference>
<proteinExistence type="inferred from homology"/>
<keyword evidence="3 6" id="KW-0717">Septation</keyword>
<dbReference type="PANTHER" id="PTHR34108">
    <property type="entry name" value="SEPTUM SITE-DETERMINING PROTEIN MINC"/>
    <property type="match status" value="1"/>
</dbReference>
<evidence type="ECO:0000259" key="8">
    <source>
        <dbReference type="Pfam" id="PF22642"/>
    </source>
</evidence>
<dbReference type="EMBL" id="JAWMWH010000001">
    <property type="protein sequence ID" value="MEJ6400396.1"/>
    <property type="molecule type" value="Genomic_DNA"/>
</dbReference>
<accession>A0ABU8SKG2</accession>
<dbReference type="InterPro" id="IPR055219">
    <property type="entry name" value="MinC_N_1"/>
</dbReference>
<evidence type="ECO:0000313" key="10">
    <source>
        <dbReference type="Proteomes" id="UP001370590"/>
    </source>
</evidence>
<evidence type="ECO:0000259" key="7">
    <source>
        <dbReference type="Pfam" id="PF03775"/>
    </source>
</evidence>
<evidence type="ECO:0000256" key="6">
    <source>
        <dbReference type="HAMAP-Rule" id="MF_00267"/>
    </source>
</evidence>
<name>A0ABU8SKG2_9LACO</name>
<dbReference type="Gene3D" id="3.30.160.540">
    <property type="match status" value="1"/>
</dbReference>
<comment type="subunit">
    <text evidence="5 6">Interacts with MinD and FtsZ.</text>
</comment>
<dbReference type="InterPro" id="IPR016098">
    <property type="entry name" value="CAP/MinC_C"/>
</dbReference>
<dbReference type="Pfam" id="PF03775">
    <property type="entry name" value="MinC_C"/>
    <property type="match status" value="1"/>
</dbReference>
<dbReference type="InterPro" id="IPR005526">
    <property type="entry name" value="Septum_form_inhib_MinC_C"/>
</dbReference>
<evidence type="ECO:0000256" key="3">
    <source>
        <dbReference type="ARBA" id="ARBA00023210"/>
    </source>
</evidence>
<organism evidence="9 10">
    <name type="scientific">Nicoliella lavandulae</name>
    <dbReference type="NCBI Taxonomy" id="3082954"/>
    <lineage>
        <taxon>Bacteria</taxon>
        <taxon>Bacillati</taxon>
        <taxon>Bacillota</taxon>
        <taxon>Bacilli</taxon>
        <taxon>Lactobacillales</taxon>
        <taxon>Lactobacillaceae</taxon>
        <taxon>Nicoliella</taxon>
    </lineage>
</organism>
<dbReference type="Proteomes" id="UP001370590">
    <property type="component" value="Unassembled WGS sequence"/>
</dbReference>
<dbReference type="Pfam" id="PF22642">
    <property type="entry name" value="MinC_N_1"/>
    <property type="match status" value="1"/>
</dbReference>
<comment type="function">
    <text evidence="6">Cell division inhibitor that blocks the formation of polar Z ring septums. Rapidly oscillates between the poles of the cell to destabilize FtsZ filaments that have formed before they mature into polar Z rings. Prevents FtsZ polymerization.</text>
</comment>
<keyword evidence="10" id="KW-1185">Reference proteome</keyword>
<comment type="similarity">
    <text evidence="1 6">Belongs to the MinC family.</text>
</comment>